<comment type="caution">
    <text evidence="1">The sequence shown here is derived from an EMBL/GenBank/DDBJ whole genome shotgun (WGS) entry which is preliminary data.</text>
</comment>
<organism evidence="1 2">
    <name type="scientific">Sulfitobacter profundi</name>
    <dbReference type="NCBI Taxonomy" id="2679961"/>
    <lineage>
        <taxon>Bacteria</taxon>
        <taxon>Pseudomonadati</taxon>
        <taxon>Pseudomonadota</taxon>
        <taxon>Alphaproteobacteria</taxon>
        <taxon>Rhodobacterales</taxon>
        <taxon>Roseobacteraceae</taxon>
        <taxon>Sulfitobacter</taxon>
    </lineage>
</organism>
<evidence type="ECO:0000313" key="1">
    <source>
        <dbReference type="EMBL" id="MFC6642336.1"/>
    </source>
</evidence>
<dbReference type="EMBL" id="JBHSWA010000001">
    <property type="protein sequence ID" value="MFC6642336.1"/>
    <property type="molecule type" value="Genomic_DNA"/>
</dbReference>
<dbReference type="RefSeq" id="WP_386282490.1">
    <property type="nucleotide sequence ID" value="NZ_JBHSWA010000001.1"/>
</dbReference>
<name>A0ABW1YZP7_9RHOB</name>
<proteinExistence type="predicted"/>
<evidence type="ECO:0008006" key="3">
    <source>
        <dbReference type="Google" id="ProtNLM"/>
    </source>
</evidence>
<protein>
    <recommendedName>
        <fullName evidence="3">UrcA family protein</fullName>
    </recommendedName>
</protein>
<evidence type="ECO:0000313" key="2">
    <source>
        <dbReference type="Proteomes" id="UP001596403"/>
    </source>
</evidence>
<keyword evidence="2" id="KW-1185">Reference proteome</keyword>
<accession>A0ABW1YZP7</accession>
<gene>
    <name evidence="1" type="ORF">ACFQAU_12155</name>
</gene>
<reference evidence="2" key="1">
    <citation type="journal article" date="2019" name="Int. J. Syst. Evol. Microbiol.">
        <title>The Global Catalogue of Microorganisms (GCM) 10K type strain sequencing project: providing services to taxonomists for standard genome sequencing and annotation.</title>
        <authorList>
            <consortium name="The Broad Institute Genomics Platform"/>
            <consortium name="The Broad Institute Genome Sequencing Center for Infectious Disease"/>
            <person name="Wu L."/>
            <person name="Ma J."/>
        </authorList>
    </citation>
    <scope>NUCLEOTIDE SEQUENCE [LARGE SCALE GENOMIC DNA]</scope>
    <source>
        <strain evidence="2">NBRC 111368</strain>
    </source>
</reference>
<dbReference type="Proteomes" id="UP001596403">
    <property type="component" value="Unassembled WGS sequence"/>
</dbReference>
<sequence>MAALLAGFAVVGGPGHARAESRDQTRLADLRHLADALICETAEQAAFSRACRSTEQSLHDPLTGAAYEVARGAESLAVCATFEVPQEKTVASGRERLHFDGAVGCLRYRRVPSSRQWVVQAP</sequence>